<feature type="domain" description="Glucose-methanol-choline oxidoreductase N-terminal" evidence="8">
    <location>
        <begin position="337"/>
        <end position="351"/>
    </location>
</feature>
<dbReference type="InterPro" id="IPR012132">
    <property type="entry name" value="GMC_OxRdtase"/>
</dbReference>
<feature type="binding site" evidence="5">
    <location>
        <begin position="178"/>
        <end position="181"/>
    </location>
    <ligand>
        <name>FAD</name>
        <dbReference type="ChEBI" id="CHEBI:57692"/>
    </ligand>
</feature>
<keyword evidence="4 5" id="KW-0274">FAD</keyword>
<accession>A0A1A9VSE7</accession>
<dbReference type="InterPro" id="IPR036188">
    <property type="entry name" value="FAD/NAD-bd_sf"/>
</dbReference>
<dbReference type="PIRSF" id="PIRSF000137">
    <property type="entry name" value="Alcohol_oxidase"/>
    <property type="match status" value="1"/>
</dbReference>
<organism evidence="9 10">
    <name type="scientific">Glossina austeni</name>
    <name type="common">Savannah tsetse fly</name>
    <dbReference type="NCBI Taxonomy" id="7395"/>
    <lineage>
        <taxon>Eukaryota</taxon>
        <taxon>Metazoa</taxon>
        <taxon>Ecdysozoa</taxon>
        <taxon>Arthropoda</taxon>
        <taxon>Hexapoda</taxon>
        <taxon>Insecta</taxon>
        <taxon>Pterygota</taxon>
        <taxon>Neoptera</taxon>
        <taxon>Endopterygota</taxon>
        <taxon>Diptera</taxon>
        <taxon>Brachycera</taxon>
        <taxon>Muscomorpha</taxon>
        <taxon>Hippoboscoidea</taxon>
        <taxon>Glossinidae</taxon>
        <taxon>Glossina</taxon>
    </lineage>
</organism>
<proteinExistence type="inferred from homology"/>
<evidence type="ECO:0000313" key="9">
    <source>
        <dbReference type="EnsemblMetazoa" id="GAUT045976-PA"/>
    </source>
</evidence>
<dbReference type="Proteomes" id="UP000078200">
    <property type="component" value="Unassembled WGS sequence"/>
</dbReference>
<evidence type="ECO:0000259" key="8">
    <source>
        <dbReference type="PROSITE" id="PS00624"/>
    </source>
</evidence>
<reference evidence="9" key="1">
    <citation type="submission" date="2020-05" db="UniProtKB">
        <authorList>
            <consortium name="EnsemblMetazoa"/>
        </authorList>
    </citation>
    <scope>IDENTIFICATION</scope>
    <source>
        <strain evidence="9">TTRI</strain>
    </source>
</reference>
<feature type="binding site" evidence="5">
    <location>
        <position position="300"/>
    </location>
    <ligand>
        <name>FAD</name>
        <dbReference type="ChEBI" id="CHEBI:57692"/>
    </ligand>
</feature>
<dbReference type="PANTHER" id="PTHR11552:SF147">
    <property type="entry name" value="CHOLINE DEHYDROGENASE, MITOCHONDRIAL"/>
    <property type="match status" value="1"/>
</dbReference>
<comment type="cofactor">
    <cofactor evidence="1 5">
        <name>FAD</name>
        <dbReference type="ChEBI" id="CHEBI:57692"/>
    </cofactor>
</comment>
<comment type="similarity">
    <text evidence="2 6">Belongs to the GMC oxidoreductase family.</text>
</comment>
<keyword evidence="10" id="KW-1185">Reference proteome</keyword>
<protein>
    <recommendedName>
        <fullName evidence="7 8">Glucose-methanol-choline oxidoreductase N-terminal domain-containing protein</fullName>
    </recommendedName>
</protein>
<keyword evidence="3 6" id="KW-0285">Flavoprotein</keyword>
<evidence type="ECO:0000256" key="6">
    <source>
        <dbReference type="RuleBase" id="RU003968"/>
    </source>
</evidence>
<dbReference type="AlphaFoldDB" id="A0A1A9VSE7"/>
<evidence type="ECO:0000256" key="1">
    <source>
        <dbReference type="ARBA" id="ARBA00001974"/>
    </source>
</evidence>
<dbReference type="SUPFAM" id="SSF51905">
    <property type="entry name" value="FAD/NAD(P)-binding domain"/>
    <property type="match status" value="1"/>
</dbReference>
<dbReference type="InterPro" id="IPR007867">
    <property type="entry name" value="GMC_OxRtase_C"/>
</dbReference>
<evidence type="ECO:0000256" key="4">
    <source>
        <dbReference type="ARBA" id="ARBA00022827"/>
    </source>
</evidence>
<dbReference type="EnsemblMetazoa" id="GAUT045976-RA">
    <property type="protein sequence ID" value="GAUT045976-PA"/>
    <property type="gene ID" value="GAUT045976"/>
</dbReference>
<dbReference type="Pfam" id="PF00732">
    <property type="entry name" value="GMC_oxred_N"/>
    <property type="match status" value="1"/>
</dbReference>
<dbReference type="GO" id="GO:0016614">
    <property type="term" value="F:oxidoreductase activity, acting on CH-OH group of donors"/>
    <property type="evidence" value="ECO:0007669"/>
    <property type="project" value="InterPro"/>
</dbReference>
<dbReference type="PROSITE" id="PS00624">
    <property type="entry name" value="GMC_OXRED_2"/>
    <property type="match status" value="1"/>
</dbReference>
<dbReference type="Gene3D" id="3.30.560.10">
    <property type="entry name" value="Glucose Oxidase, domain 3"/>
    <property type="match status" value="1"/>
</dbReference>
<feature type="binding site" evidence="5">
    <location>
        <begin position="567"/>
        <end position="568"/>
    </location>
    <ligand>
        <name>FAD</name>
        <dbReference type="ChEBI" id="CHEBI:57692"/>
    </ligand>
</feature>
<evidence type="ECO:0000259" key="7">
    <source>
        <dbReference type="PROSITE" id="PS00623"/>
    </source>
</evidence>
<sequence length="637" mass="70451">MIGTGEGEGEVFSFALFLGFYANTHSRAVNKFCESSSDGKCSALSAGPAQAMLGSLLEAVEAAKCELGRADKWPPDYAEEVLKHGLPTYDYVVVGAGSAGSVIASRLSEDPNVTVLVLEAGDDPPLESEIHSLSLSLQNTSYTWQDYGVFNPSCCQAMRKGRCYWPRGKMIGGTGGLNGNVFLLGKASDYDEWHQLGNAGWSWDNIVKYYQKSTTDRGNGTQSVGQLTINFFQHTENYKQLVDLMETASLQLPNKDYNAIYVENSTGTVDRGVRMSTGKTYLGKVGNLRKNVQVIKGAFVTGIPTDADKRVTGVNFRLRSSIQLNVSVRKEVVLSAGTFGSPKILMLSGIGPSQYLQNLNIKPLVNLPVGENLQDHGMMSLGLKFKRNIPSMDNYDDVNSIYEYFINQDGPLAASSTLIGFLNTKKDENADVMLITRLSRPTRSSNIFKFLQFKSELEKEFLQQAEGQILLEVQGLLIKPKTRGSLKLKSNNFDDGLLIYNNYAQAAEDRQSLLGYIRYVQQLLHTPKFNYYGLELLRIPLPACDSLPYDSDEYWYCYIRHFFISAWHAVGTCRMGPPDDPKSVVDPRLRVIGVQGLRVIDASIMPDITSGNTNIPTIMIAEKGSDMIKEDAIVFAE</sequence>
<evidence type="ECO:0000313" key="10">
    <source>
        <dbReference type="Proteomes" id="UP000078200"/>
    </source>
</evidence>
<dbReference type="SUPFAM" id="SSF54373">
    <property type="entry name" value="FAD-linked reductases, C-terminal domain"/>
    <property type="match status" value="1"/>
</dbReference>
<evidence type="ECO:0000256" key="5">
    <source>
        <dbReference type="PIRSR" id="PIRSR000137-2"/>
    </source>
</evidence>
<dbReference type="STRING" id="7395.A0A1A9VSE7"/>
<evidence type="ECO:0000256" key="3">
    <source>
        <dbReference type="ARBA" id="ARBA00022630"/>
    </source>
</evidence>
<feature type="binding site" evidence="5">
    <location>
        <position position="174"/>
    </location>
    <ligand>
        <name>FAD</name>
        <dbReference type="ChEBI" id="CHEBI:57692"/>
    </ligand>
</feature>
<dbReference type="PROSITE" id="PS00623">
    <property type="entry name" value="GMC_OXRED_1"/>
    <property type="match status" value="1"/>
</dbReference>
<name>A0A1A9VSE7_GLOAU</name>
<dbReference type="InterPro" id="IPR000172">
    <property type="entry name" value="GMC_OxRdtase_N"/>
</dbReference>
<dbReference type="PANTHER" id="PTHR11552">
    <property type="entry name" value="GLUCOSE-METHANOL-CHOLINE GMC OXIDOREDUCTASE"/>
    <property type="match status" value="1"/>
</dbReference>
<dbReference type="Pfam" id="PF05199">
    <property type="entry name" value="GMC_oxred_C"/>
    <property type="match status" value="1"/>
</dbReference>
<evidence type="ECO:0000256" key="2">
    <source>
        <dbReference type="ARBA" id="ARBA00010790"/>
    </source>
</evidence>
<dbReference type="Gene3D" id="3.50.50.60">
    <property type="entry name" value="FAD/NAD(P)-binding domain"/>
    <property type="match status" value="1"/>
</dbReference>
<feature type="domain" description="Glucose-methanol-choline oxidoreductase N-terminal" evidence="7">
    <location>
        <begin position="168"/>
        <end position="191"/>
    </location>
</feature>
<dbReference type="GO" id="GO:0050660">
    <property type="term" value="F:flavin adenine dinucleotide binding"/>
    <property type="evidence" value="ECO:0007669"/>
    <property type="project" value="InterPro"/>
</dbReference>
<dbReference type="VEuPathDB" id="VectorBase:GAUT045976"/>